<evidence type="ECO:0000313" key="6">
    <source>
        <dbReference type="Proteomes" id="UP001526426"/>
    </source>
</evidence>
<feature type="domain" description="Methyl-accepting transducer" evidence="4">
    <location>
        <begin position="234"/>
        <end position="470"/>
    </location>
</feature>
<name>A0ABT3L6U3_9CYAN</name>
<proteinExistence type="predicted"/>
<dbReference type="RefSeq" id="WP_265265064.1">
    <property type="nucleotide sequence ID" value="NZ_JAIHOM010000061.1"/>
</dbReference>
<feature type="transmembrane region" description="Helical" evidence="3">
    <location>
        <begin position="28"/>
        <end position="49"/>
    </location>
</feature>
<evidence type="ECO:0000256" key="2">
    <source>
        <dbReference type="PROSITE-ProRule" id="PRU00284"/>
    </source>
</evidence>
<dbReference type="Pfam" id="PF00015">
    <property type="entry name" value="MCPsignal"/>
    <property type="match status" value="1"/>
</dbReference>
<keyword evidence="3" id="KW-0812">Transmembrane</keyword>
<organism evidence="5 6">
    <name type="scientific">Spirulina subsalsa FACHB-351</name>
    <dbReference type="NCBI Taxonomy" id="234711"/>
    <lineage>
        <taxon>Bacteria</taxon>
        <taxon>Bacillati</taxon>
        <taxon>Cyanobacteriota</taxon>
        <taxon>Cyanophyceae</taxon>
        <taxon>Spirulinales</taxon>
        <taxon>Spirulinaceae</taxon>
        <taxon>Spirulina</taxon>
    </lineage>
</organism>
<dbReference type="SUPFAM" id="SSF58104">
    <property type="entry name" value="Methyl-accepting chemotaxis protein (MCP) signaling domain"/>
    <property type="match status" value="1"/>
</dbReference>
<dbReference type="EMBL" id="JAIHOM010000061">
    <property type="protein sequence ID" value="MCW6037222.1"/>
    <property type="molecule type" value="Genomic_DNA"/>
</dbReference>
<dbReference type="SMART" id="SM00283">
    <property type="entry name" value="MA"/>
    <property type="match status" value="1"/>
</dbReference>
<comment type="caution">
    <text evidence="5">The sequence shown here is derived from an EMBL/GenBank/DDBJ whole genome shotgun (WGS) entry which is preliminary data.</text>
</comment>
<gene>
    <name evidence="5" type="ORF">K4A83_13215</name>
</gene>
<dbReference type="PROSITE" id="PS50111">
    <property type="entry name" value="CHEMOTAXIS_TRANSDUC_2"/>
    <property type="match status" value="1"/>
</dbReference>
<feature type="transmembrane region" description="Helical" evidence="3">
    <location>
        <begin position="200"/>
        <end position="224"/>
    </location>
</feature>
<keyword evidence="3" id="KW-0472">Membrane</keyword>
<evidence type="ECO:0000313" key="5">
    <source>
        <dbReference type="EMBL" id="MCW6037222.1"/>
    </source>
</evidence>
<evidence type="ECO:0000256" key="1">
    <source>
        <dbReference type="ARBA" id="ARBA00023224"/>
    </source>
</evidence>
<keyword evidence="1 2" id="KW-0807">Transducer</keyword>
<protein>
    <submittedName>
        <fullName evidence="5">CHASE3 domain-containing protein</fullName>
    </submittedName>
</protein>
<accession>A0ABT3L6U3</accession>
<dbReference type="Pfam" id="PF05227">
    <property type="entry name" value="CHASE3"/>
    <property type="match status" value="1"/>
</dbReference>
<dbReference type="PANTHER" id="PTHR32089:SF112">
    <property type="entry name" value="LYSOZYME-LIKE PROTEIN-RELATED"/>
    <property type="match status" value="1"/>
</dbReference>
<sequence length="501" mass="54632">MQDKSHHLNLPNSLILSKKFSSFRLRNWIIVGYSVPLFLWIISAILIVVQAQVVQKNSNDLVERTQIESAIGNFGFNVQVMSRAVRGYLLDRNSISINSYRTAQSATQQEIQTLDRIMLDPQQKQTFAQIRSELTALEQINNNLISLVEQGRTPEAIERWRVDGGRSQSEAITNLLNRLKTREQEILQENARSSEQSLNLLVTIVVTVTILSVLVAVGIASWVIHTISQRMNFTANSLASSTSEIASTIEEQERTASQQAASVNQTTTTMDELGVSARQSSEQAESAASAARQALQLADGGTQAVDQTLERMHLLRAKVEAIAEQILRLSDQTTQIGSISQLVSDLANQTNMLALNAAVEAVRAGEHGRGFSVVATEIRKLADQSKQSAGKINDLVRDIQNSINSTVIVTDEGTRTVESGVQITQSTADAFAGVAQAVNNVVLSNQQISLNIKQQSVAIQQVIEAMSTINQGAKETASGISQTKLGTQQLNEAAQSLKNMV</sequence>
<dbReference type="Gene3D" id="1.10.287.950">
    <property type="entry name" value="Methyl-accepting chemotaxis protein"/>
    <property type="match status" value="1"/>
</dbReference>
<dbReference type="InterPro" id="IPR004089">
    <property type="entry name" value="MCPsignal_dom"/>
</dbReference>
<dbReference type="PANTHER" id="PTHR32089">
    <property type="entry name" value="METHYL-ACCEPTING CHEMOTAXIS PROTEIN MCPB"/>
    <property type="match status" value="1"/>
</dbReference>
<reference evidence="5 6" key="1">
    <citation type="submission" date="2021-08" db="EMBL/GenBank/DDBJ databases">
        <title>Draft genome sequence of Spirulina subsalsa with high tolerance to salinity and hype-accumulation of phycocyanin.</title>
        <authorList>
            <person name="Pei H."/>
            <person name="Jiang L."/>
        </authorList>
    </citation>
    <scope>NUCLEOTIDE SEQUENCE [LARGE SCALE GENOMIC DNA]</scope>
    <source>
        <strain evidence="5 6">FACHB-351</strain>
    </source>
</reference>
<evidence type="ECO:0000259" key="4">
    <source>
        <dbReference type="PROSITE" id="PS50111"/>
    </source>
</evidence>
<evidence type="ECO:0000256" key="3">
    <source>
        <dbReference type="SAM" id="Phobius"/>
    </source>
</evidence>
<dbReference type="InterPro" id="IPR007891">
    <property type="entry name" value="CHASE3"/>
</dbReference>
<dbReference type="Proteomes" id="UP001526426">
    <property type="component" value="Unassembled WGS sequence"/>
</dbReference>
<keyword evidence="3" id="KW-1133">Transmembrane helix</keyword>
<keyword evidence="6" id="KW-1185">Reference proteome</keyword>